<feature type="repeat" description="TNFR-Cys" evidence="1">
    <location>
        <begin position="112"/>
        <end position="151"/>
    </location>
</feature>
<accession>A0A6J0UTU9</accession>
<keyword evidence="7" id="KW-0675">Receptor</keyword>
<dbReference type="Gene3D" id="2.10.50.10">
    <property type="entry name" value="Tumor Necrosis Factor Receptor, subunit A, domain 2"/>
    <property type="match status" value="3"/>
</dbReference>
<dbReference type="PROSITE" id="PS50050">
    <property type="entry name" value="TNFR_NGFR_2"/>
    <property type="match status" value="2"/>
</dbReference>
<dbReference type="GO" id="GO:0010557">
    <property type="term" value="P:positive regulation of macromolecule biosynthetic process"/>
    <property type="evidence" value="ECO:0007669"/>
    <property type="project" value="UniProtKB-ARBA"/>
</dbReference>
<proteinExistence type="predicted"/>
<dbReference type="SMART" id="SM00208">
    <property type="entry name" value="TNFR"/>
    <property type="match status" value="4"/>
</dbReference>
<feature type="disulfide bond" evidence="1">
    <location>
        <begin position="46"/>
        <end position="59"/>
    </location>
</feature>
<dbReference type="CTD" id="958"/>
<feature type="compositionally biased region" description="Basic and acidic residues" evidence="2">
    <location>
        <begin position="282"/>
        <end position="295"/>
    </location>
</feature>
<dbReference type="AlphaFoldDB" id="A0A6J0UTU9"/>
<keyword evidence="3" id="KW-0472">Membrane</keyword>
<dbReference type="RefSeq" id="XP_020662695.2">
    <property type="nucleotide sequence ID" value="XM_020807036.2"/>
</dbReference>
<dbReference type="GO" id="GO:0006952">
    <property type="term" value="P:defense response"/>
    <property type="evidence" value="ECO:0007669"/>
    <property type="project" value="UniProtKB-ARBA"/>
</dbReference>
<feature type="disulfide bond" evidence="1">
    <location>
        <begin position="49"/>
        <end position="67"/>
    </location>
</feature>
<dbReference type="PROSITE" id="PS00652">
    <property type="entry name" value="TNFR_NGFR_1"/>
    <property type="match status" value="1"/>
</dbReference>
<evidence type="ECO:0000256" key="4">
    <source>
        <dbReference type="SAM" id="SignalP"/>
    </source>
</evidence>
<keyword evidence="1" id="KW-1015">Disulfide bond</keyword>
<comment type="caution">
    <text evidence="1">Lacks conserved residue(s) required for the propagation of feature annotation.</text>
</comment>
<feature type="repeat" description="TNFR-Cys" evidence="1">
    <location>
        <begin position="29"/>
        <end position="67"/>
    </location>
</feature>
<evidence type="ECO:0000256" key="3">
    <source>
        <dbReference type="SAM" id="Phobius"/>
    </source>
</evidence>
<reference evidence="7" key="1">
    <citation type="submission" date="2025-08" db="UniProtKB">
        <authorList>
            <consortium name="RefSeq"/>
        </authorList>
    </citation>
    <scope>IDENTIFICATION</scope>
</reference>
<sequence>MGRLLAIWLAAAWGSGALLACLALEQGPNCNATQYLQQMPSGDWCCSRCPPGQKVKTPCDGESDTVCQPCETEHFQAGWTKEKHCTPHTYCDPNAGFLLHVPGTATRDAECRCRNGTHCSSPECQVCRPSKPCGPGEGVQKEASHLEDTVCVECPEGFFSSVVSATAPCQPWSRCVDRNLVQKANGTRHSDVTCEEVRAATRPPPTSAPNREAGRTHLLALVLLPLGALVTMGAAFVIRHQKCKGGQKEPHDQGHRPNGRQQPAEMAFDDQLCPALPIQETLRGEQHLTPEDSKESGFAAQEQV</sequence>
<dbReference type="PROSITE" id="PS51257">
    <property type="entry name" value="PROKAR_LIPOPROTEIN"/>
    <property type="match status" value="1"/>
</dbReference>
<dbReference type="GO" id="GO:0006874">
    <property type="term" value="P:intracellular calcium ion homeostasis"/>
    <property type="evidence" value="ECO:0007669"/>
    <property type="project" value="UniProtKB-ARBA"/>
</dbReference>
<keyword evidence="3" id="KW-1133">Transmembrane helix</keyword>
<dbReference type="SUPFAM" id="SSF57586">
    <property type="entry name" value="TNF receptor-like"/>
    <property type="match status" value="3"/>
</dbReference>
<keyword evidence="3" id="KW-0812">Transmembrane</keyword>
<dbReference type="InterPro" id="IPR052135">
    <property type="entry name" value="TNFRSF5"/>
</dbReference>
<dbReference type="GO" id="GO:0009897">
    <property type="term" value="C:external side of plasma membrane"/>
    <property type="evidence" value="ECO:0007669"/>
    <property type="project" value="TreeGrafter"/>
</dbReference>
<feature type="compositionally biased region" description="Basic and acidic residues" evidence="2">
    <location>
        <begin position="246"/>
        <end position="255"/>
    </location>
</feature>
<dbReference type="GO" id="GO:0010468">
    <property type="term" value="P:regulation of gene expression"/>
    <property type="evidence" value="ECO:0007669"/>
    <property type="project" value="UniProtKB-ARBA"/>
</dbReference>
<feature type="signal peptide" evidence="4">
    <location>
        <begin position="1"/>
        <end position="23"/>
    </location>
</feature>
<feature type="disulfide bond" evidence="1">
    <location>
        <begin position="133"/>
        <end position="151"/>
    </location>
</feature>
<evidence type="ECO:0000313" key="6">
    <source>
        <dbReference type="Proteomes" id="UP001652642"/>
    </source>
</evidence>
<dbReference type="PANTHER" id="PTHR46875">
    <property type="entry name" value="TUMOR NECROSIS FACTOR RECEPTOR SUPERFAMILY MEMBER 5"/>
    <property type="match status" value="1"/>
</dbReference>
<dbReference type="GO" id="GO:0002376">
    <property type="term" value="P:immune system process"/>
    <property type="evidence" value="ECO:0007669"/>
    <property type="project" value="UniProtKB-KW"/>
</dbReference>
<feature type="domain" description="TNFR-Cys" evidence="5">
    <location>
        <begin position="29"/>
        <end position="67"/>
    </location>
</feature>
<dbReference type="Proteomes" id="UP001652642">
    <property type="component" value="Chromosome 4"/>
</dbReference>
<feature type="domain" description="TNFR-Cys" evidence="5">
    <location>
        <begin position="112"/>
        <end position="151"/>
    </location>
</feature>
<evidence type="ECO:0000256" key="1">
    <source>
        <dbReference type="PROSITE-ProRule" id="PRU00206"/>
    </source>
</evidence>
<evidence type="ECO:0000313" key="7">
    <source>
        <dbReference type="RefSeq" id="XP_020662695.2"/>
    </source>
</evidence>
<dbReference type="InterPro" id="IPR001368">
    <property type="entry name" value="TNFR/NGFR_Cys_rich_reg"/>
</dbReference>
<dbReference type="GO" id="GO:0035631">
    <property type="term" value="C:CD40 receptor complex"/>
    <property type="evidence" value="ECO:0007669"/>
    <property type="project" value="TreeGrafter"/>
</dbReference>
<name>A0A6J0UTU9_9SAUR</name>
<dbReference type="GO" id="GO:0045935">
    <property type="term" value="P:positive regulation of nucleobase-containing compound metabolic process"/>
    <property type="evidence" value="ECO:0007669"/>
    <property type="project" value="UniProtKB-ARBA"/>
</dbReference>
<keyword evidence="6" id="KW-1185">Reference proteome</keyword>
<feature type="transmembrane region" description="Helical" evidence="3">
    <location>
        <begin position="218"/>
        <end position="238"/>
    </location>
</feature>
<evidence type="ECO:0000256" key="2">
    <source>
        <dbReference type="SAM" id="MobiDB-lite"/>
    </source>
</evidence>
<dbReference type="Pfam" id="PF00020">
    <property type="entry name" value="TNFR_c6"/>
    <property type="match status" value="3"/>
</dbReference>
<dbReference type="PANTHER" id="PTHR46875:SF1">
    <property type="entry name" value="TUMOR NECROSIS FACTOR RECEPTOR SUPERFAMILY MEMBER 5"/>
    <property type="match status" value="1"/>
</dbReference>
<feature type="chain" id="PRO_5046884024" evidence="4">
    <location>
        <begin position="24"/>
        <end position="304"/>
    </location>
</feature>
<dbReference type="GO" id="GO:0023035">
    <property type="term" value="P:CD40 signaling pathway"/>
    <property type="evidence" value="ECO:0007669"/>
    <property type="project" value="UniProtKB-ARBA"/>
</dbReference>
<protein>
    <submittedName>
        <fullName evidence="7">Tumor necrosis factor receptor superfamily member 5</fullName>
    </submittedName>
</protein>
<keyword evidence="4" id="KW-0732">Signal</keyword>
<dbReference type="GO" id="GO:0002768">
    <property type="term" value="P:immune response-regulating cell surface receptor signaling pathway"/>
    <property type="evidence" value="ECO:0007669"/>
    <property type="project" value="TreeGrafter"/>
</dbReference>
<feature type="disulfide bond" evidence="1">
    <location>
        <begin position="30"/>
        <end position="45"/>
    </location>
</feature>
<dbReference type="GeneID" id="110086225"/>
<organism evidence="6 7">
    <name type="scientific">Pogona vitticeps</name>
    <name type="common">central bearded dragon</name>
    <dbReference type="NCBI Taxonomy" id="103695"/>
    <lineage>
        <taxon>Eukaryota</taxon>
        <taxon>Metazoa</taxon>
        <taxon>Chordata</taxon>
        <taxon>Craniata</taxon>
        <taxon>Vertebrata</taxon>
        <taxon>Euteleostomi</taxon>
        <taxon>Lepidosauria</taxon>
        <taxon>Squamata</taxon>
        <taxon>Bifurcata</taxon>
        <taxon>Unidentata</taxon>
        <taxon>Episquamata</taxon>
        <taxon>Toxicofera</taxon>
        <taxon>Iguania</taxon>
        <taxon>Acrodonta</taxon>
        <taxon>Agamidae</taxon>
        <taxon>Amphibolurinae</taxon>
        <taxon>Pogona</taxon>
    </lineage>
</organism>
<feature type="region of interest" description="Disordered" evidence="2">
    <location>
        <begin position="243"/>
        <end position="304"/>
    </location>
</feature>
<evidence type="ECO:0000259" key="5">
    <source>
        <dbReference type="PROSITE" id="PS50050"/>
    </source>
</evidence>
<dbReference type="GO" id="GO:0051094">
    <property type="term" value="P:positive regulation of developmental process"/>
    <property type="evidence" value="ECO:0007669"/>
    <property type="project" value="UniProtKB-ARBA"/>
</dbReference>
<dbReference type="GO" id="GO:0051240">
    <property type="term" value="P:positive regulation of multicellular organismal process"/>
    <property type="evidence" value="ECO:0007669"/>
    <property type="project" value="UniProtKB-ARBA"/>
</dbReference>
<gene>
    <name evidence="7" type="primary">CD40</name>
</gene>